<feature type="binding site" evidence="13">
    <location>
        <position position="69"/>
    </location>
    <ligand>
        <name>thiamine diphosphate</name>
        <dbReference type="ChEBI" id="CHEBI:58937"/>
    </ligand>
</feature>
<feature type="binding site" evidence="13">
    <location>
        <position position="437"/>
    </location>
    <ligand>
        <name>thiamine diphosphate</name>
        <dbReference type="ChEBI" id="CHEBI:58937"/>
    </ligand>
</feature>
<dbReference type="CDD" id="cd02012">
    <property type="entry name" value="TPP_TK"/>
    <property type="match status" value="1"/>
</dbReference>
<dbReference type="InterPro" id="IPR005478">
    <property type="entry name" value="Transketolase_bac-like"/>
</dbReference>
<evidence type="ECO:0000256" key="16">
    <source>
        <dbReference type="RuleBase" id="RU004996"/>
    </source>
</evidence>
<evidence type="ECO:0000256" key="10">
    <source>
        <dbReference type="NCBIfam" id="TIGR00232"/>
    </source>
</evidence>
<comment type="caution">
    <text evidence="18">The sequence shown here is derived from an EMBL/GenBank/DDBJ whole genome shotgun (WGS) entry which is preliminary data.</text>
</comment>
<dbReference type="Pfam" id="PF22613">
    <property type="entry name" value="Transketolase_C_1"/>
    <property type="match status" value="1"/>
</dbReference>
<comment type="cofactor">
    <cofactor evidence="14">
        <name>Mg(2+)</name>
        <dbReference type="ChEBI" id="CHEBI:18420"/>
    </cofactor>
    <text evidence="14">Binds 1 Mg(2+) ion per subunit. Can also utilize other divalent metal cations, such as Ca(2+), Mn(2+) and Co(2+).</text>
</comment>
<dbReference type="Proteomes" id="UP000588186">
    <property type="component" value="Unassembled WGS sequence"/>
</dbReference>
<dbReference type="EC" id="2.2.1.1" evidence="3 10"/>
<comment type="similarity">
    <text evidence="1 16">Belongs to the transketolase family.</text>
</comment>
<dbReference type="SUPFAM" id="SSF52922">
    <property type="entry name" value="TK C-terminal domain-like"/>
    <property type="match status" value="1"/>
</dbReference>
<evidence type="ECO:0000256" key="7">
    <source>
        <dbReference type="ARBA" id="ARBA00022842"/>
    </source>
</evidence>
<evidence type="ECO:0000256" key="13">
    <source>
        <dbReference type="PIRSR" id="PIRSR605478-3"/>
    </source>
</evidence>
<dbReference type="PANTHER" id="PTHR43522:SF2">
    <property type="entry name" value="TRANSKETOLASE 1-RELATED"/>
    <property type="match status" value="1"/>
</dbReference>
<dbReference type="GO" id="GO:0006098">
    <property type="term" value="P:pentose-phosphate shunt"/>
    <property type="evidence" value="ECO:0007669"/>
    <property type="project" value="UniProtKB-UniPathway"/>
</dbReference>
<feature type="binding site" evidence="13">
    <location>
        <begin position="116"/>
        <end position="118"/>
    </location>
    <ligand>
        <name>thiamine diphosphate</name>
        <dbReference type="ChEBI" id="CHEBI:58937"/>
    </ligand>
</feature>
<comment type="function">
    <text evidence="16">Catalyzes the transfer of a two-carbon ketol group from a ketose donor to an aldose acceptor, via a covalent intermediate with the cofactor thiamine pyrophosphate.</text>
</comment>
<evidence type="ECO:0000256" key="11">
    <source>
        <dbReference type="PIRSR" id="PIRSR605478-1"/>
    </source>
</evidence>
<evidence type="ECO:0000256" key="9">
    <source>
        <dbReference type="ARBA" id="ARBA00049473"/>
    </source>
</evidence>
<dbReference type="AlphaFoldDB" id="A0A6V7RGQ9"/>
<dbReference type="PANTHER" id="PTHR43522">
    <property type="entry name" value="TRANSKETOLASE"/>
    <property type="match status" value="1"/>
</dbReference>
<dbReference type="InterPro" id="IPR005475">
    <property type="entry name" value="Transketolase-like_Pyr-bd"/>
</dbReference>
<evidence type="ECO:0000256" key="15">
    <source>
        <dbReference type="PIRSR" id="PIRSR605478-5"/>
    </source>
</evidence>
<dbReference type="CDD" id="cd07033">
    <property type="entry name" value="TPP_PYR_DXS_TK_like"/>
    <property type="match status" value="1"/>
</dbReference>
<dbReference type="InterPro" id="IPR055152">
    <property type="entry name" value="Transketolase-like_C_2"/>
</dbReference>
<comment type="subunit">
    <text evidence="2 16">Homodimer.</text>
</comment>
<evidence type="ECO:0000313" key="19">
    <source>
        <dbReference type="Proteomes" id="UP000588186"/>
    </source>
</evidence>
<dbReference type="EMBL" id="CAJEWB010000010">
    <property type="protein sequence ID" value="CAD2076432.1"/>
    <property type="molecule type" value="Genomic_DNA"/>
</dbReference>
<keyword evidence="7 14" id="KW-0460">Magnesium</keyword>
<feature type="binding site" evidence="12">
    <location>
        <position position="262"/>
    </location>
    <ligand>
        <name>substrate</name>
    </ligand>
</feature>
<dbReference type="GO" id="GO:0019253">
    <property type="term" value="P:reductive pentose-phosphate cycle"/>
    <property type="evidence" value="ECO:0007669"/>
    <property type="project" value="UniProtKB-UniPathway"/>
</dbReference>
<dbReference type="FunFam" id="3.40.50.970:FF:000003">
    <property type="entry name" value="Transketolase"/>
    <property type="match status" value="1"/>
</dbReference>
<dbReference type="Gene3D" id="3.40.50.970">
    <property type="match status" value="2"/>
</dbReference>
<organism evidence="18 19">
    <name type="scientific">Phocicoccus pinnipedialis</name>
    <dbReference type="NCBI Taxonomy" id="110845"/>
    <lineage>
        <taxon>Bacteria</taxon>
        <taxon>Bacillati</taxon>
        <taxon>Bacillota</taxon>
        <taxon>Bacilli</taxon>
        <taxon>Bacillales</taxon>
        <taxon>Salinicoccaceae</taxon>
        <taxon>Phocicoccus</taxon>
    </lineage>
</organism>
<dbReference type="FunFam" id="3.40.50.970:FF:000004">
    <property type="entry name" value="Transketolase"/>
    <property type="match status" value="1"/>
</dbReference>
<evidence type="ECO:0000256" key="8">
    <source>
        <dbReference type="ARBA" id="ARBA00023052"/>
    </source>
</evidence>
<gene>
    <name evidence="18" type="primary">tkt</name>
    <name evidence="18" type="ORF">JEOPIN946_01261</name>
</gene>
<dbReference type="InterPro" id="IPR049557">
    <property type="entry name" value="Transketolase_CS"/>
</dbReference>
<dbReference type="GO" id="GO:0046872">
    <property type="term" value="F:metal ion binding"/>
    <property type="evidence" value="ECO:0007669"/>
    <property type="project" value="UniProtKB-KW"/>
</dbReference>
<feature type="binding site" evidence="13">
    <location>
        <position position="187"/>
    </location>
    <ligand>
        <name>thiamine diphosphate</name>
        <dbReference type="ChEBI" id="CHEBI:58937"/>
    </ligand>
</feature>
<evidence type="ECO:0000256" key="12">
    <source>
        <dbReference type="PIRSR" id="PIRSR605478-2"/>
    </source>
</evidence>
<feature type="binding site" evidence="12">
    <location>
        <position position="520"/>
    </location>
    <ligand>
        <name>substrate</name>
    </ligand>
</feature>
<feature type="binding site" evidence="12">
    <location>
        <position position="29"/>
    </location>
    <ligand>
        <name>substrate</name>
    </ligand>
</feature>
<comment type="cofactor">
    <cofactor evidence="13">
        <name>thiamine diphosphate</name>
        <dbReference type="ChEBI" id="CHEBI:58937"/>
    </cofactor>
    <text evidence="13">Binds 1 thiamine pyrophosphate per subunit. During the reaction, the substrate forms a covalent intermediate with the cofactor.</text>
</comment>
<keyword evidence="6 14" id="KW-0479">Metal-binding</keyword>
<feature type="binding site" evidence="13">
    <location>
        <position position="158"/>
    </location>
    <ligand>
        <name>thiamine diphosphate</name>
        <dbReference type="ChEBI" id="CHEBI:58937"/>
    </ligand>
</feature>
<evidence type="ECO:0000256" key="14">
    <source>
        <dbReference type="PIRSR" id="PIRSR605478-4"/>
    </source>
</evidence>
<dbReference type="Gene3D" id="3.40.50.920">
    <property type="match status" value="1"/>
</dbReference>
<dbReference type="UniPathway" id="UPA00115"/>
<feature type="binding site" evidence="13">
    <location>
        <position position="262"/>
    </location>
    <ligand>
        <name>thiamine diphosphate</name>
        <dbReference type="ChEBI" id="CHEBI:58937"/>
    </ligand>
</feature>
<proteinExistence type="inferred from homology"/>
<sequence>MSFDKTDELVVNTIRALSIDAIEKANSGHPGLPMGAAPMAYTLWKNHLNFNPKSVEWFNRDRFILSAGHGSMLLYSLLHLSGTLPMEEVKNFRQYGSQTPGHPEYGHTDGVEITTGPLGQGFAMSVGMAMAEKHLAAQFNTETHNVIDHYTYVLASDGDLMEGISHEAASLAGHLELDKLIVLYDSNDISLDGDLSMSFSENIKERFESYGWHYELVEDGNSLTEIDRAIEKAKETKQPSMIEIKTIIGYGSPNKSGKSAAHGAPIGSDERVLAFENYGLDSNKDFHVEDSVYDRFNETLASRSSEKEAEWNKLMEDYKEKQPELYKALINGIEGKLAEDYANNLPKYEVGTKKATRGNSSDMLQNLSKTVPTLFGGAADLASSNKTNVVDEEDFLKDNYKGRNIWFGVREFGMAAAANGMAAHGGVFPYVGTFFVFSDYLKPAVRLSALMGLPVTYVFTHDSIAVGEDGPTHEPIEQLAGLRAIPNLKVIRPADGNETRVAWKVALESKTTPTALVLTRQDIEVIDVEEDTLEAGVRKGGYIAYDKGDDAIVFATGSEVPLAINAAEKLHEEGVNIKVASIPDMQTFLSQDKEYIDSVLNKHIENRTAVEMAASLGWHRFVGMDGKLLTIDTFGASAPGDLVMEKYGFTVDNLVNIIKEN</sequence>
<feature type="binding site" evidence="12">
    <location>
        <position position="357"/>
    </location>
    <ligand>
        <name>substrate</name>
    </ligand>
</feature>
<keyword evidence="16" id="KW-0106">Calcium</keyword>
<keyword evidence="19" id="KW-1185">Reference proteome</keyword>
<feature type="active site" description="Proton donor" evidence="11">
    <location>
        <position position="411"/>
    </location>
</feature>
<evidence type="ECO:0000256" key="5">
    <source>
        <dbReference type="ARBA" id="ARBA00022679"/>
    </source>
</evidence>
<dbReference type="GO" id="GO:0004802">
    <property type="term" value="F:transketolase activity"/>
    <property type="evidence" value="ECO:0007669"/>
    <property type="project" value="UniProtKB-UniRule"/>
</dbReference>
<keyword evidence="8 13" id="KW-0786">Thiamine pyrophosphate</keyword>
<dbReference type="PROSITE" id="PS00801">
    <property type="entry name" value="TRANSKETOLASE_1"/>
    <property type="match status" value="1"/>
</dbReference>
<dbReference type="PROSITE" id="PS00802">
    <property type="entry name" value="TRANSKETOLASE_2"/>
    <property type="match status" value="1"/>
</dbReference>
<dbReference type="InterPro" id="IPR033247">
    <property type="entry name" value="Transketolase_fam"/>
</dbReference>
<dbReference type="NCBIfam" id="TIGR00232">
    <property type="entry name" value="tktlase_bact"/>
    <property type="match status" value="1"/>
</dbReference>
<evidence type="ECO:0000313" key="18">
    <source>
        <dbReference type="EMBL" id="CAD2076432.1"/>
    </source>
</evidence>
<feature type="binding site" evidence="12">
    <location>
        <position position="469"/>
    </location>
    <ligand>
        <name>substrate</name>
    </ligand>
</feature>
<evidence type="ECO:0000259" key="17">
    <source>
        <dbReference type="SMART" id="SM00861"/>
    </source>
</evidence>
<dbReference type="SMART" id="SM00861">
    <property type="entry name" value="Transket_pyr"/>
    <property type="match status" value="1"/>
</dbReference>
<evidence type="ECO:0000256" key="2">
    <source>
        <dbReference type="ARBA" id="ARBA00011738"/>
    </source>
</evidence>
<accession>A0A6V7RGQ9</accession>
<evidence type="ECO:0000256" key="4">
    <source>
        <dbReference type="ARBA" id="ARBA00016662"/>
    </source>
</evidence>
<keyword evidence="5 16" id="KW-0808">Transferase</keyword>
<dbReference type="RefSeq" id="WP_186077843.1">
    <property type="nucleotide sequence ID" value="NZ_CAJEWB010000010.1"/>
</dbReference>
<feature type="binding site" evidence="14">
    <location>
        <position position="187"/>
    </location>
    <ligand>
        <name>Mg(2+)</name>
        <dbReference type="ChEBI" id="CHEBI:18420"/>
    </ligand>
</feature>
<feature type="binding site" evidence="14">
    <location>
        <position position="189"/>
    </location>
    <ligand>
        <name>Mg(2+)</name>
        <dbReference type="ChEBI" id="CHEBI:18420"/>
    </ligand>
</feature>
<dbReference type="GO" id="GO:0005829">
    <property type="term" value="C:cytosol"/>
    <property type="evidence" value="ECO:0007669"/>
    <property type="project" value="TreeGrafter"/>
</dbReference>
<feature type="binding site" evidence="12">
    <location>
        <position position="461"/>
    </location>
    <ligand>
        <name>substrate</name>
    </ligand>
</feature>
<evidence type="ECO:0000256" key="3">
    <source>
        <dbReference type="ARBA" id="ARBA00013152"/>
    </source>
</evidence>
<feature type="binding site" evidence="14">
    <location>
        <position position="157"/>
    </location>
    <ligand>
        <name>Mg(2+)</name>
        <dbReference type="ChEBI" id="CHEBI:18420"/>
    </ligand>
</feature>
<name>A0A6V7RGQ9_9BACL</name>
<feature type="binding site" evidence="12">
    <location>
        <position position="384"/>
    </location>
    <ligand>
        <name>substrate</name>
    </ligand>
</feature>
<feature type="site" description="Important for catalytic activity" evidence="15">
    <location>
        <position position="262"/>
    </location>
</feature>
<dbReference type="InterPro" id="IPR009014">
    <property type="entry name" value="Transketo_C/PFOR_II"/>
</dbReference>
<evidence type="ECO:0000256" key="6">
    <source>
        <dbReference type="ARBA" id="ARBA00022723"/>
    </source>
</evidence>
<dbReference type="InterPro" id="IPR005474">
    <property type="entry name" value="Transketolase_N"/>
</dbReference>
<feature type="binding site" evidence="12">
    <location>
        <position position="473"/>
    </location>
    <ligand>
        <name>substrate</name>
    </ligand>
</feature>
<dbReference type="InterPro" id="IPR020826">
    <property type="entry name" value="Transketolase_BS"/>
</dbReference>
<dbReference type="InterPro" id="IPR029061">
    <property type="entry name" value="THDP-binding"/>
</dbReference>
<dbReference type="SUPFAM" id="SSF52518">
    <property type="entry name" value="Thiamin diphosphate-binding fold (THDP-binding)"/>
    <property type="match status" value="2"/>
</dbReference>
<protein>
    <recommendedName>
        <fullName evidence="4 10">Transketolase</fullName>
        <ecNumber evidence="3 10">2.2.1.1</ecNumber>
    </recommendedName>
</protein>
<evidence type="ECO:0000256" key="1">
    <source>
        <dbReference type="ARBA" id="ARBA00007131"/>
    </source>
</evidence>
<comment type="catalytic activity">
    <reaction evidence="9 16">
        <text>D-sedoheptulose 7-phosphate + D-glyceraldehyde 3-phosphate = aldehydo-D-ribose 5-phosphate + D-xylulose 5-phosphate</text>
        <dbReference type="Rhea" id="RHEA:10508"/>
        <dbReference type="ChEBI" id="CHEBI:57483"/>
        <dbReference type="ChEBI" id="CHEBI:57737"/>
        <dbReference type="ChEBI" id="CHEBI:58273"/>
        <dbReference type="ChEBI" id="CHEBI:59776"/>
        <dbReference type="EC" id="2.2.1.1"/>
    </reaction>
</comment>
<dbReference type="Pfam" id="PF00456">
    <property type="entry name" value="Transketolase_N"/>
    <property type="match status" value="1"/>
</dbReference>
<comment type="cofactor">
    <cofactor evidence="16">
        <name>Mg(2+)</name>
        <dbReference type="ChEBI" id="CHEBI:18420"/>
    </cofactor>
    <cofactor evidence="16">
        <name>Ca(2+)</name>
        <dbReference type="ChEBI" id="CHEBI:29108"/>
    </cofactor>
    <cofactor evidence="16">
        <name>Mn(2+)</name>
        <dbReference type="ChEBI" id="CHEBI:29035"/>
    </cofactor>
    <cofactor evidence="16">
        <name>Co(2+)</name>
        <dbReference type="ChEBI" id="CHEBI:48828"/>
    </cofactor>
    <text evidence="16">Binds 1 Mg(2+) ion per subunit. Can also utilize other divalent metal cations, such as Ca(2+), Mn(2+) and Co(2+).</text>
</comment>
<dbReference type="Pfam" id="PF02779">
    <property type="entry name" value="Transket_pyr"/>
    <property type="match status" value="1"/>
</dbReference>
<feature type="site" description="Important for catalytic activity" evidence="15">
    <location>
        <position position="29"/>
    </location>
</feature>
<dbReference type="UniPathway" id="UPA00116"/>
<reference evidence="18 19" key="1">
    <citation type="submission" date="2020-07" db="EMBL/GenBank/DDBJ databases">
        <authorList>
            <person name="Criscuolo A."/>
        </authorList>
    </citation>
    <scope>NUCLEOTIDE SEQUENCE [LARGE SCALE GENOMIC DNA]</scope>
    <source>
        <strain evidence="18">CIP107946</strain>
    </source>
</reference>
<feature type="domain" description="Transketolase-like pyrimidine-binding" evidence="17">
    <location>
        <begin position="354"/>
        <end position="525"/>
    </location>
</feature>